<gene>
    <name evidence="5" type="ORF">TEOVI_000512100</name>
</gene>
<dbReference type="EMBL" id="CZPT02000020">
    <property type="protein sequence ID" value="SCU64247.1"/>
    <property type="molecule type" value="Genomic_DNA"/>
</dbReference>
<dbReference type="GO" id="GO:0042144">
    <property type="term" value="P:vacuole fusion, non-autophagic"/>
    <property type="evidence" value="ECO:0007669"/>
    <property type="project" value="TreeGrafter"/>
</dbReference>
<dbReference type="GO" id="GO:0005765">
    <property type="term" value="C:lysosomal membrane"/>
    <property type="evidence" value="ECO:0007669"/>
    <property type="project" value="TreeGrafter"/>
</dbReference>
<dbReference type="Gene3D" id="1.10.150.780">
    <property type="entry name" value="Vps16, C-terminal region"/>
    <property type="match status" value="1"/>
</dbReference>
<dbReference type="PIRSF" id="PIRSF007949">
    <property type="entry name" value="VPS16"/>
    <property type="match status" value="1"/>
</dbReference>
<dbReference type="InterPro" id="IPR016534">
    <property type="entry name" value="VPS16"/>
</dbReference>
<evidence type="ECO:0000313" key="6">
    <source>
        <dbReference type="Proteomes" id="UP000195570"/>
    </source>
</evidence>
<dbReference type="PANTHER" id="PTHR12811">
    <property type="entry name" value="VACUOLAR PROTEIN SORTING VPS16"/>
    <property type="match status" value="1"/>
</dbReference>
<evidence type="ECO:0000256" key="1">
    <source>
        <dbReference type="ARBA" id="ARBA00009250"/>
    </source>
</evidence>
<evidence type="ECO:0000313" key="5">
    <source>
        <dbReference type="EMBL" id="SCU64247.1"/>
    </source>
</evidence>
<feature type="domain" description="Vps16 C-terminal" evidence="3">
    <location>
        <begin position="543"/>
        <end position="605"/>
    </location>
</feature>
<feature type="domain" description="Vps16 C-terminal" evidence="3">
    <location>
        <begin position="736"/>
        <end position="890"/>
    </location>
</feature>
<dbReference type="GO" id="GO:0016197">
    <property type="term" value="P:endosomal transport"/>
    <property type="evidence" value="ECO:0007669"/>
    <property type="project" value="TreeGrafter"/>
</dbReference>
<accession>A0A1G4HYB5</accession>
<dbReference type="RefSeq" id="XP_067076033.1">
    <property type="nucleotide sequence ID" value="XM_067219932.1"/>
</dbReference>
<name>A0A1G4HYB5_TRYEQ</name>
<dbReference type="VEuPathDB" id="TriTrypDB:TEOVI_000512100"/>
<dbReference type="SUPFAM" id="SSF82171">
    <property type="entry name" value="DPP6 N-terminal domain-like"/>
    <property type="match status" value="1"/>
</dbReference>
<dbReference type="GO" id="GO:0005768">
    <property type="term" value="C:endosome"/>
    <property type="evidence" value="ECO:0007669"/>
    <property type="project" value="TreeGrafter"/>
</dbReference>
<feature type="domain" description="Vps16 N-terminal" evidence="4">
    <location>
        <begin position="32"/>
        <end position="445"/>
    </location>
</feature>
<dbReference type="GO" id="GO:0006886">
    <property type="term" value="P:intracellular protein transport"/>
    <property type="evidence" value="ECO:0007669"/>
    <property type="project" value="InterPro"/>
</dbReference>
<dbReference type="GeneID" id="92379061"/>
<dbReference type="InterPro" id="IPR006925">
    <property type="entry name" value="Vps16_C"/>
</dbReference>
<dbReference type="Proteomes" id="UP000195570">
    <property type="component" value="Unassembled WGS sequence"/>
</dbReference>
<dbReference type="InterPro" id="IPR038132">
    <property type="entry name" value="Vps16_C_sf"/>
</dbReference>
<organism evidence="5 6">
    <name type="scientific">Trypanosoma equiperdum</name>
    <dbReference type="NCBI Taxonomy" id="5694"/>
    <lineage>
        <taxon>Eukaryota</taxon>
        <taxon>Discoba</taxon>
        <taxon>Euglenozoa</taxon>
        <taxon>Kinetoplastea</taxon>
        <taxon>Metakinetoplastina</taxon>
        <taxon>Trypanosomatida</taxon>
        <taxon>Trypanosomatidae</taxon>
        <taxon>Trypanosoma</taxon>
    </lineage>
</organism>
<proteinExistence type="inferred from homology"/>
<dbReference type="GO" id="GO:0003779">
    <property type="term" value="F:actin binding"/>
    <property type="evidence" value="ECO:0007669"/>
    <property type="project" value="TreeGrafter"/>
</dbReference>
<evidence type="ECO:0000256" key="2">
    <source>
        <dbReference type="PIRNR" id="PIRNR007949"/>
    </source>
</evidence>
<comment type="similarity">
    <text evidence="1 2">Belongs to the VPS16 family.</text>
</comment>
<dbReference type="PANTHER" id="PTHR12811:SF0">
    <property type="entry name" value="VACUOLAR PROTEIN SORTING-ASSOCIATED PROTEIN 16 HOMOLOG"/>
    <property type="match status" value="1"/>
</dbReference>
<comment type="caution">
    <text evidence="5">The sequence shown here is derived from an EMBL/GenBank/DDBJ whole genome shotgun (WGS) entry which is preliminary data.</text>
</comment>
<protein>
    <submittedName>
        <fullName evidence="5">Vacuolar protein sorting-associated protein 16 homolog, putative</fullName>
    </submittedName>
</protein>
<dbReference type="InterPro" id="IPR006926">
    <property type="entry name" value="Vps16_N"/>
</dbReference>
<reference evidence="5" key="1">
    <citation type="submission" date="2016-09" db="EMBL/GenBank/DDBJ databases">
        <authorList>
            <person name="Hebert L."/>
            <person name="Moumen B."/>
        </authorList>
    </citation>
    <scope>NUCLEOTIDE SEQUENCE [LARGE SCALE GENOMIC DNA]</scope>
    <source>
        <strain evidence="5">OVI</strain>
    </source>
</reference>
<dbReference type="GO" id="GO:0030897">
    <property type="term" value="C:HOPS complex"/>
    <property type="evidence" value="ECO:0007669"/>
    <property type="project" value="TreeGrafter"/>
</dbReference>
<dbReference type="AlphaFoldDB" id="A0A1G4HYB5"/>
<dbReference type="Pfam" id="PF04840">
    <property type="entry name" value="Vps16_C"/>
    <property type="match status" value="2"/>
</dbReference>
<sequence length="915" mass="102692">MSRPRRFVRTARVGAWIALGRENVVRLVDFDDLLWGLDVDFFRYDIAYCRSGGLLALYHRNVSSSGSRGSVIKLYNANGTPHPLSPQIYMDDMTNLMFACWDYPKDNLIVVSNSGALRFFNFRGEPIGSSLRVPVPSLCTSTEAGVALLVGLQELRLVLVESGSTEGYEAVSISIPRLLHDNKPCSMLAVPPRFSDSGHTEIFVPFVTTENASTVYHIVFHEKYMCHDLGVYIEGGNFVHMALSPNGRSVAFMVRDGTVYVASRSFDDITRLLNINTDVIPSQFMWCGDRCISYLHRNKQFDAALNFPTTLSLLSVDDPDKSDYLNDIPVDAHLVPECDGVRILSARSYQFLQVVPEPVRRIFSVGSRAKSAMLLSAYDEFMCGNANSVKIIRDLQRDKHGLSEAVDDCIAAAKFELSVSQQKRLMRVAAFGKSFCAMYESDVFVDVIRHLRAVNMLCKSKAGTLLSQAQLSELKEKLVRRLALLNYHQLAYHVCELLGFSAKDVMMEWAMLMLTNSSVSQADEGRLVSRVVDKLKCCKQSAYCEIALKLYRSQKVSAALAVLEAETSVSERISHLLQINQLEEGLRQAIRSGDTGLIFTVIKYLISSESSDALTLLKKFVTSRRMLFVFAKSARVTNSKVMEIFKTYPDDCAYLDLLRYLEEVRVSTGKRGEGGQSCEDLLVIKLNIVRSTLLSCTMGTVNIPSKGGLSGNTYSHSLLSGSFRPPSDSEKWLRLHMDLMEEQKNLVKKLKDRRFLDASVTKTITLCHEHGCKDVADRIKNKFGVSDKMNTWCMVKAAVETKQWNLVDEISDIRGKGRSPVSGFAFVRALFANCQRQQAKKYIPKIPQIEWRMEYYVLCGDWKTAGADCRRHSEPELLSQLKDRAKGDTDALRQIEEGWNSVQESGAVRLAKLFG</sequence>
<evidence type="ECO:0000259" key="3">
    <source>
        <dbReference type="Pfam" id="PF04840"/>
    </source>
</evidence>
<dbReference type="Pfam" id="PF04841">
    <property type="entry name" value="Vps16_N"/>
    <property type="match status" value="1"/>
</dbReference>
<evidence type="ECO:0000259" key="4">
    <source>
        <dbReference type="Pfam" id="PF04841"/>
    </source>
</evidence>
<keyword evidence="6" id="KW-1185">Reference proteome</keyword>